<evidence type="ECO:0000259" key="3">
    <source>
        <dbReference type="Pfam" id="PF06904"/>
    </source>
</evidence>
<feature type="signal peptide" evidence="2">
    <location>
        <begin position="1"/>
        <end position="17"/>
    </location>
</feature>
<dbReference type="Pfam" id="PF06904">
    <property type="entry name" value="Extensin-like_C"/>
    <property type="match status" value="1"/>
</dbReference>
<evidence type="ECO:0000313" key="4">
    <source>
        <dbReference type="EMBL" id="ANY81526.1"/>
    </source>
</evidence>
<name>A0A1B2ENG7_9HYPH</name>
<gene>
    <name evidence="4" type="ORF">BB934_01385</name>
</gene>
<sequence length="238" mass="25463">MCLAGLVAVAAIPVAMAQEPTPPLPPPRPDRLPASVSEPRAEKPLPNESVAARKVDPEKERAEEACLGRLKQLGLKFESRPPVQEKSCGIENPVLVSGLPNGVGVAPASLMGCPAAEGISRWMGEVVTPEAERQLQSAPTRLLIGTSYECRDQRNGEKLSEHAFGNGLDVMGLEFAKRAPVTIGKHGENSPEATFEMAIRKGACPIFNTVLGPGSDAAHGDHLHLDLRQRKGDYRICQ</sequence>
<proteinExistence type="predicted"/>
<dbReference type="AlphaFoldDB" id="A0A1B2ENG7"/>
<dbReference type="InterPro" id="IPR009683">
    <property type="entry name" value="Extensin-like_C"/>
</dbReference>
<feature type="domain" description="Extensin-like C-terminal" evidence="3">
    <location>
        <begin position="65"/>
        <end position="238"/>
    </location>
</feature>
<organism evidence="4">
    <name type="scientific">Microvirga ossetica</name>
    <dbReference type="NCBI Taxonomy" id="1882682"/>
    <lineage>
        <taxon>Bacteria</taxon>
        <taxon>Pseudomonadati</taxon>
        <taxon>Pseudomonadota</taxon>
        <taxon>Alphaproteobacteria</taxon>
        <taxon>Hyphomicrobiales</taxon>
        <taxon>Methylobacteriaceae</taxon>
        <taxon>Microvirga</taxon>
    </lineage>
</organism>
<evidence type="ECO:0000256" key="2">
    <source>
        <dbReference type="SAM" id="SignalP"/>
    </source>
</evidence>
<protein>
    <recommendedName>
        <fullName evidence="3">Extensin-like C-terminal domain-containing protein</fullName>
    </recommendedName>
</protein>
<dbReference type="KEGG" id="moc:BB934_01385"/>
<keyword evidence="2" id="KW-0732">Signal</keyword>
<accession>A0A1B2ENG7</accession>
<dbReference type="EMBL" id="CP016616">
    <property type="protein sequence ID" value="ANY81526.1"/>
    <property type="molecule type" value="Genomic_DNA"/>
</dbReference>
<feature type="region of interest" description="Disordered" evidence="1">
    <location>
        <begin position="17"/>
        <end position="58"/>
    </location>
</feature>
<evidence type="ECO:0000256" key="1">
    <source>
        <dbReference type="SAM" id="MobiDB-lite"/>
    </source>
</evidence>
<feature type="compositionally biased region" description="Basic and acidic residues" evidence="1">
    <location>
        <begin position="39"/>
        <end position="58"/>
    </location>
</feature>
<feature type="chain" id="PRO_5008536130" description="Extensin-like C-terminal domain-containing protein" evidence="2">
    <location>
        <begin position="18"/>
        <end position="238"/>
    </location>
</feature>
<reference evidence="4" key="1">
    <citation type="submission" date="2016-07" db="EMBL/GenBank/DDBJ databases">
        <title>Microvirga ossetica sp. nov. a new species of rhizobia isolated from root nodules of the legume species Vicia alpestris Steven originated from North Ossetia region in the Caucasus.</title>
        <authorList>
            <person name="Safronova V.I."/>
            <person name="Kuznetsova I.G."/>
            <person name="Sazanova A.L."/>
            <person name="Belimov A."/>
            <person name="Andronov E."/>
            <person name="Osledkin Y.S."/>
            <person name="Onishchuk O.P."/>
            <person name="Kurchak O.N."/>
            <person name="Shaposhnikov A.I."/>
            <person name="Willems A."/>
            <person name="Tikhonovich I.A."/>
        </authorList>
    </citation>
    <scope>NUCLEOTIDE SEQUENCE [LARGE SCALE GENOMIC DNA]</scope>
    <source>
        <strain evidence="4">V5/3M</strain>
    </source>
</reference>